<reference evidence="1 2" key="1">
    <citation type="journal article" date="2018" name="Int. J. Syst. Evol. Microbiol.">
        <title>Bifidobacterium catulorum sp. nov., a novel taxon from the faeces of the baby common marmoset (Callithrix jacchus).</title>
        <authorList>
            <person name="Modesto M."/>
            <person name="Michelini S."/>
            <person name="Oki K."/>
            <person name="Biavati B."/>
            <person name="Watanabe K."/>
            <person name="Mattarelli P."/>
        </authorList>
    </citation>
    <scope>NUCLEOTIDE SEQUENCE [LARGE SCALE GENOMIC DNA]</scope>
    <source>
        <strain evidence="1 2">MRM 8.19</strain>
    </source>
</reference>
<comment type="caution">
    <text evidence="1">The sequence shown here is derived from an EMBL/GenBank/DDBJ whole genome shotgun (WGS) entry which is preliminary data.</text>
</comment>
<organism evidence="1 2">
    <name type="scientific">Bifidobacterium catulorum</name>
    <dbReference type="NCBI Taxonomy" id="1630173"/>
    <lineage>
        <taxon>Bacteria</taxon>
        <taxon>Bacillati</taxon>
        <taxon>Actinomycetota</taxon>
        <taxon>Actinomycetes</taxon>
        <taxon>Bifidobacteriales</taxon>
        <taxon>Bifidobacteriaceae</taxon>
        <taxon>Bifidobacterium</taxon>
    </lineage>
</organism>
<name>A0A2U2MSM8_9BIFI</name>
<evidence type="ECO:0000313" key="1">
    <source>
        <dbReference type="EMBL" id="PWG59849.1"/>
    </source>
</evidence>
<protein>
    <recommendedName>
        <fullName evidence="3">DUF4160 domain-containing protein</fullName>
    </recommendedName>
</protein>
<keyword evidence="2" id="KW-1185">Reference proteome</keyword>
<gene>
    <name evidence="1" type="ORF">DF200_05345</name>
</gene>
<proteinExistence type="predicted"/>
<dbReference type="Pfam" id="PF13711">
    <property type="entry name" value="DUF4160"/>
    <property type="match status" value="1"/>
</dbReference>
<accession>A0A2U2MSM8</accession>
<dbReference type="EMBL" id="QFFN01000011">
    <property type="protein sequence ID" value="PWG59849.1"/>
    <property type="molecule type" value="Genomic_DNA"/>
</dbReference>
<dbReference type="AlphaFoldDB" id="A0A2U2MSM8"/>
<dbReference type="InterPro" id="IPR025427">
    <property type="entry name" value="DUF4160"/>
</dbReference>
<evidence type="ECO:0000313" key="2">
    <source>
        <dbReference type="Proteomes" id="UP000245753"/>
    </source>
</evidence>
<dbReference type="Proteomes" id="UP000245753">
    <property type="component" value="Unassembled WGS sequence"/>
</dbReference>
<evidence type="ECO:0008006" key="3">
    <source>
        <dbReference type="Google" id="ProtNLM"/>
    </source>
</evidence>
<sequence>MREKWIANMPEIWFEDVAGYEFYVTSNDGGHGVHFHIKRNNSYRLAKFVLAADGDVIVDSTTLDAKTTRKIQLYMRRNWNGFVQAWRSFFGNCHFDK</sequence>